<comment type="caution">
    <text evidence="2">The sequence shown here is derived from an EMBL/GenBank/DDBJ whole genome shotgun (WGS) entry which is preliminary data.</text>
</comment>
<accession>A0A542U8W2</accession>
<sequence>MDDRLCLQDVLYVLHQDIAWQLLPLEVGFGSGQTCWRRLDRWQRAGAFVVFAAARLSARACIGESPVRGTTHLQTHWIVRHFPQANPADRGCESVPAVLRRLDSELTERGPWRSGTFDFRLPEDEH</sequence>
<name>A0A542U8W2_9ACTN</name>
<evidence type="ECO:0000259" key="1">
    <source>
        <dbReference type="Pfam" id="PF13340"/>
    </source>
</evidence>
<dbReference type="Proteomes" id="UP000318103">
    <property type="component" value="Unassembled WGS sequence"/>
</dbReference>
<proteinExistence type="predicted"/>
<dbReference type="Pfam" id="PF13340">
    <property type="entry name" value="DUF4096"/>
    <property type="match status" value="1"/>
</dbReference>
<evidence type="ECO:0000313" key="2">
    <source>
        <dbReference type="EMBL" id="TQK95488.1"/>
    </source>
</evidence>
<dbReference type="AlphaFoldDB" id="A0A542U8W2"/>
<evidence type="ECO:0000313" key="3">
    <source>
        <dbReference type="Proteomes" id="UP000318103"/>
    </source>
</evidence>
<reference evidence="2 3" key="1">
    <citation type="submission" date="2019-06" db="EMBL/GenBank/DDBJ databases">
        <title>Sequencing the genomes of 1000 actinobacteria strains.</title>
        <authorList>
            <person name="Klenk H.-P."/>
        </authorList>
    </citation>
    <scope>NUCLEOTIDE SEQUENCE [LARGE SCALE GENOMIC DNA]</scope>
    <source>
        <strain evidence="2 3">DSM 41929</strain>
    </source>
</reference>
<dbReference type="InterPro" id="IPR025161">
    <property type="entry name" value="IS402-like_dom"/>
</dbReference>
<protein>
    <submittedName>
        <fullName evidence="2">Putative transposase of IS4/5 family DUF4096</fullName>
    </submittedName>
</protein>
<feature type="domain" description="Insertion element IS402-like" evidence="1">
    <location>
        <begin position="2"/>
        <end position="48"/>
    </location>
</feature>
<gene>
    <name evidence="2" type="ORF">FB563_0384</name>
</gene>
<keyword evidence="3" id="KW-1185">Reference proteome</keyword>
<dbReference type="EMBL" id="VFNX01000001">
    <property type="protein sequence ID" value="TQK95488.1"/>
    <property type="molecule type" value="Genomic_DNA"/>
</dbReference>
<organism evidence="2 3">
    <name type="scientific">Streptomyces puniciscabiei</name>
    <dbReference type="NCBI Taxonomy" id="164348"/>
    <lineage>
        <taxon>Bacteria</taxon>
        <taxon>Bacillati</taxon>
        <taxon>Actinomycetota</taxon>
        <taxon>Actinomycetes</taxon>
        <taxon>Kitasatosporales</taxon>
        <taxon>Streptomycetaceae</taxon>
        <taxon>Streptomyces</taxon>
    </lineage>
</organism>